<reference evidence="3" key="1">
    <citation type="journal article" date="2021" name="Proc. Natl. Acad. Sci. U.S.A.">
        <title>A Catalog of Tens of Thousands of Viruses from Human Metagenomes Reveals Hidden Associations with Chronic Diseases.</title>
        <authorList>
            <person name="Tisza M.J."/>
            <person name="Buck C.B."/>
        </authorList>
    </citation>
    <scope>NUCLEOTIDE SEQUENCE</scope>
    <source>
        <strain evidence="3">Ct53O25</strain>
    </source>
</reference>
<organism evidence="3">
    <name type="scientific">Podoviridae sp. ct53O25</name>
    <dbReference type="NCBI Taxonomy" id="2826539"/>
    <lineage>
        <taxon>Viruses</taxon>
        <taxon>Duplodnaviria</taxon>
        <taxon>Heunggongvirae</taxon>
        <taxon>Uroviricota</taxon>
        <taxon>Caudoviricetes</taxon>
    </lineage>
</organism>
<protein>
    <submittedName>
        <fullName evidence="3">Uncharacterized protein</fullName>
    </submittedName>
</protein>
<feature type="coiled-coil region" evidence="1">
    <location>
        <begin position="89"/>
        <end position="169"/>
    </location>
</feature>
<evidence type="ECO:0000313" key="3">
    <source>
        <dbReference type="EMBL" id="DAD79611.1"/>
    </source>
</evidence>
<sequence>MARKYADLARQARERYNQQSDGDQEMAQDTMNVAPPMAKKAQFLRDADGTIYPWVPELAARGDLVAAYDPEKPDAFAEDQAQIALNRELEIAKERADAEEVARLEAQKRAEEEAAKRAEAEQIAQANQRNLTQAQEALARQEEEHAKKIAELQAQIDAMAKQQAEVAVEAKAPKAKAKKVEKPAPVAEEEINFDEVDY</sequence>
<proteinExistence type="predicted"/>
<dbReference type="EMBL" id="BK014869">
    <property type="protein sequence ID" value="DAD79611.1"/>
    <property type="molecule type" value="Genomic_DNA"/>
</dbReference>
<accession>A0A8S5MCE3</accession>
<name>A0A8S5MCE3_9CAUD</name>
<keyword evidence="1" id="KW-0175">Coiled coil</keyword>
<evidence type="ECO:0000256" key="2">
    <source>
        <dbReference type="SAM" id="MobiDB-lite"/>
    </source>
</evidence>
<feature type="region of interest" description="Disordered" evidence="2">
    <location>
        <begin position="1"/>
        <end position="25"/>
    </location>
</feature>
<feature type="compositionally biased region" description="Basic and acidic residues" evidence="2">
    <location>
        <begin position="1"/>
        <end position="16"/>
    </location>
</feature>
<evidence type="ECO:0000256" key="1">
    <source>
        <dbReference type="SAM" id="Coils"/>
    </source>
</evidence>